<feature type="region of interest" description="Disordered" evidence="1">
    <location>
        <begin position="1"/>
        <end position="25"/>
    </location>
</feature>
<dbReference type="EMBL" id="CAXLJM020000133">
    <property type="protein sequence ID" value="CAL8139943.1"/>
    <property type="molecule type" value="Genomic_DNA"/>
</dbReference>
<accession>A0ABP1S006</accession>
<proteinExistence type="predicted"/>
<evidence type="ECO:0000313" key="3">
    <source>
        <dbReference type="Proteomes" id="UP001642540"/>
    </source>
</evidence>
<protein>
    <submittedName>
        <fullName evidence="2">Uncharacterized protein</fullName>
    </submittedName>
</protein>
<sequence>MSRLLTWLCGSDQQEPPRPGPASADLARSLSSLSVYQPEIQPQLGYGEDGCEMYTYRHDRAGAYGVTVYNPYAGRGGGGRNLYRQPITRRKLVIPQHLDDTDM</sequence>
<gene>
    <name evidence="2" type="ORF">ODALV1_LOCUS28065</name>
</gene>
<evidence type="ECO:0000313" key="2">
    <source>
        <dbReference type="EMBL" id="CAL8139943.1"/>
    </source>
</evidence>
<evidence type="ECO:0000256" key="1">
    <source>
        <dbReference type="SAM" id="MobiDB-lite"/>
    </source>
</evidence>
<organism evidence="2 3">
    <name type="scientific">Orchesella dallaii</name>
    <dbReference type="NCBI Taxonomy" id="48710"/>
    <lineage>
        <taxon>Eukaryota</taxon>
        <taxon>Metazoa</taxon>
        <taxon>Ecdysozoa</taxon>
        <taxon>Arthropoda</taxon>
        <taxon>Hexapoda</taxon>
        <taxon>Collembola</taxon>
        <taxon>Entomobryomorpha</taxon>
        <taxon>Entomobryoidea</taxon>
        <taxon>Orchesellidae</taxon>
        <taxon>Orchesellinae</taxon>
        <taxon>Orchesella</taxon>
    </lineage>
</organism>
<comment type="caution">
    <text evidence="2">The sequence shown here is derived from an EMBL/GenBank/DDBJ whole genome shotgun (WGS) entry which is preliminary data.</text>
</comment>
<dbReference type="Proteomes" id="UP001642540">
    <property type="component" value="Unassembled WGS sequence"/>
</dbReference>
<keyword evidence="3" id="KW-1185">Reference proteome</keyword>
<reference evidence="2 3" key="1">
    <citation type="submission" date="2024-08" db="EMBL/GenBank/DDBJ databases">
        <authorList>
            <person name="Cucini C."/>
            <person name="Frati F."/>
        </authorList>
    </citation>
    <scope>NUCLEOTIDE SEQUENCE [LARGE SCALE GENOMIC DNA]</scope>
</reference>
<name>A0ABP1S006_9HEXA</name>